<dbReference type="InterPro" id="IPR028090">
    <property type="entry name" value="JAB_dom_prok"/>
</dbReference>
<evidence type="ECO:0000256" key="5">
    <source>
        <dbReference type="ARBA" id="ARBA00023049"/>
    </source>
</evidence>
<evidence type="ECO:0000256" key="3">
    <source>
        <dbReference type="ARBA" id="ARBA00022801"/>
    </source>
</evidence>
<dbReference type="EMBL" id="JAIRBT010000028">
    <property type="protein sequence ID" value="MBZ6067837.1"/>
    <property type="molecule type" value="Genomic_DNA"/>
</dbReference>
<gene>
    <name evidence="7" type="ORF">LA374_16715</name>
</gene>
<proteinExistence type="predicted"/>
<comment type="caution">
    <text evidence="7">The sequence shown here is derived from an EMBL/GenBank/DDBJ whole genome shotgun (WGS) entry which is preliminary data.</text>
</comment>
<reference evidence="7 8" key="1">
    <citation type="submission" date="2021-09" db="EMBL/GenBank/DDBJ databases">
        <title>Aeromonas schubertii isolated from Asian sea bass.</title>
        <authorList>
            <person name="Pinpimai K."/>
        </authorList>
    </citation>
    <scope>NUCLEOTIDE SEQUENCE [LARGE SCALE GENOMIC DNA]</scope>
    <source>
        <strain evidence="7 8">CHULA2021a</strain>
    </source>
</reference>
<protein>
    <submittedName>
        <fullName evidence="7">Mov34/MPN/PAD-1 family protein</fullName>
    </submittedName>
</protein>
<keyword evidence="8" id="KW-1185">Reference proteome</keyword>
<sequence>MNEIKIISEENFTLEISENVHNIWNSFRQIDHKDLEACGVLIGAINHKEKIIFIDLCSTPQPKDRRSRYSFSLRDCYHQQLVDQKFKETCGKNYYLGTWHTHPEEDPTPSYLDVQDWEKCMKRNMGFQHFAFAIVGLSITKIFIHSRVKD</sequence>
<keyword evidence="3" id="KW-0378">Hydrolase</keyword>
<accession>A0ABS7VFL5</accession>
<dbReference type="RefSeq" id="WP_161772468.1">
    <property type="nucleotide sequence ID" value="NZ_JAIRBT010000028.1"/>
</dbReference>
<dbReference type="SUPFAM" id="SSF102712">
    <property type="entry name" value="JAB1/MPN domain"/>
    <property type="match status" value="1"/>
</dbReference>
<keyword evidence="2" id="KW-0479">Metal-binding</keyword>
<feature type="domain" description="JAB" evidence="6">
    <location>
        <begin position="34"/>
        <end position="137"/>
    </location>
</feature>
<name>A0ABS7VFL5_9GAMM</name>
<dbReference type="Proteomes" id="UP000774958">
    <property type="component" value="Unassembled WGS sequence"/>
</dbReference>
<organism evidence="7 8">
    <name type="scientific">Aeromonas schubertii</name>
    <dbReference type="NCBI Taxonomy" id="652"/>
    <lineage>
        <taxon>Bacteria</taxon>
        <taxon>Pseudomonadati</taxon>
        <taxon>Pseudomonadota</taxon>
        <taxon>Gammaproteobacteria</taxon>
        <taxon>Aeromonadales</taxon>
        <taxon>Aeromonadaceae</taxon>
        <taxon>Aeromonas</taxon>
    </lineage>
</organism>
<evidence type="ECO:0000259" key="6">
    <source>
        <dbReference type="Pfam" id="PF14464"/>
    </source>
</evidence>
<keyword evidence="1" id="KW-0645">Protease</keyword>
<evidence type="ECO:0000256" key="2">
    <source>
        <dbReference type="ARBA" id="ARBA00022723"/>
    </source>
</evidence>
<evidence type="ECO:0000256" key="4">
    <source>
        <dbReference type="ARBA" id="ARBA00022833"/>
    </source>
</evidence>
<keyword evidence="4" id="KW-0862">Zinc</keyword>
<evidence type="ECO:0000313" key="7">
    <source>
        <dbReference type="EMBL" id="MBZ6067837.1"/>
    </source>
</evidence>
<evidence type="ECO:0000313" key="8">
    <source>
        <dbReference type="Proteomes" id="UP000774958"/>
    </source>
</evidence>
<evidence type="ECO:0000256" key="1">
    <source>
        <dbReference type="ARBA" id="ARBA00022670"/>
    </source>
</evidence>
<keyword evidence="5" id="KW-0482">Metalloprotease</keyword>
<dbReference type="Pfam" id="PF14464">
    <property type="entry name" value="Prok-JAB"/>
    <property type="match status" value="1"/>
</dbReference>
<dbReference type="Gene3D" id="3.40.140.10">
    <property type="entry name" value="Cytidine Deaminase, domain 2"/>
    <property type="match status" value="1"/>
</dbReference>